<dbReference type="EMBL" id="JAUEPT010000044">
    <property type="protein sequence ID" value="KAK0438264.1"/>
    <property type="molecule type" value="Genomic_DNA"/>
</dbReference>
<protein>
    <submittedName>
        <fullName evidence="2">Uncharacterized protein</fullName>
    </submittedName>
</protein>
<gene>
    <name evidence="2" type="ORF">EV421DRAFT_2021366</name>
</gene>
<reference evidence="2" key="1">
    <citation type="submission" date="2023-06" db="EMBL/GenBank/DDBJ databases">
        <authorList>
            <consortium name="Lawrence Berkeley National Laboratory"/>
            <person name="Ahrendt S."/>
            <person name="Sahu N."/>
            <person name="Indic B."/>
            <person name="Wong-Bajracharya J."/>
            <person name="Merenyi Z."/>
            <person name="Ke H.-M."/>
            <person name="Monk M."/>
            <person name="Kocsube S."/>
            <person name="Drula E."/>
            <person name="Lipzen A."/>
            <person name="Balint B."/>
            <person name="Henrissat B."/>
            <person name="Andreopoulos B."/>
            <person name="Martin F.M."/>
            <person name="Harder C.B."/>
            <person name="Rigling D."/>
            <person name="Ford K.L."/>
            <person name="Foster G.D."/>
            <person name="Pangilinan J."/>
            <person name="Papanicolaou A."/>
            <person name="Barry K."/>
            <person name="LaButti K."/>
            <person name="Viragh M."/>
            <person name="Koriabine M."/>
            <person name="Yan M."/>
            <person name="Riley R."/>
            <person name="Champramary S."/>
            <person name="Plett K.L."/>
            <person name="Tsai I.J."/>
            <person name="Slot J."/>
            <person name="Sipos G."/>
            <person name="Plett J."/>
            <person name="Nagy L.G."/>
            <person name="Grigoriev I.V."/>
        </authorList>
    </citation>
    <scope>NUCLEOTIDE SEQUENCE</scope>
    <source>
        <strain evidence="2">FPL87.14</strain>
    </source>
</reference>
<evidence type="ECO:0000256" key="1">
    <source>
        <dbReference type="SAM" id="Phobius"/>
    </source>
</evidence>
<proteinExistence type="predicted"/>
<evidence type="ECO:0000313" key="2">
    <source>
        <dbReference type="EMBL" id="KAK0438264.1"/>
    </source>
</evidence>
<comment type="caution">
    <text evidence="2">The sequence shown here is derived from an EMBL/GenBank/DDBJ whole genome shotgun (WGS) entry which is preliminary data.</text>
</comment>
<dbReference type="AlphaFoldDB" id="A0AA39JBF9"/>
<keyword evidence="1" id="KW-0812">Transmembrane</keyword>
<feature type="transmembrane region" description="Helical" evidence="1">
    <location>
        <begin position="95"/>
        <end position="117"/>
    </location>
</feature>
<keyword evidence="3" id="KW-1185">Reference proteome</keyword>
<keyword evidence="1" id="KW-1133">Transmembrane helix</keyword>
<name>A0AA39JBF9_9AGAR</name>
<accession>A0AA39JBF9</accession>
<keyword evidence="1" id="KW-0472">Membrane</keyword>
<dbReference type="Proteomes" id="UP001175226">
    <property type="component" value="Unassembled WGS sequence"/>
</dbReference>
<organism evidence="2 3">
    <name type="scientific">Armillaria borealis</name>
    <dbReference type="NCBI Taxonomy" id="47425"/>
    <lineage>
        <taxon>Eukaryota</taxon>
        <taxon>Fungi</taxon>
        <taxon>Dikarya</taxon>
        <taxon>Basidiomycota</taxon>
        <taxon>Agaricomycotina</taxon>
        <taxon>Agaricomycetes</taxon>
        <taxon>Agaricomycetidae</taxon>
        <taxon>Agaricales</taxon>
        <taxon>Marasmiineae</taxon>
        <taxon>Physalacriaceae</taxon>
        <taxon>Armillaria</taxon>
    </lineage>
</organism>
<evidence type="ECO:0000313" key="3">
    <source>
        <dbReference type="Proteomes" id="UP001175226"/>
    </source>
</evidence>
<sequence length="291" mass="32343">MLQHHRLPVDFGTSLSGCHGRRGCMIIVIKVVREAPCMRCRSCVQGETQTLTVLLFVPPQLLPPDHCYERGTNLTDATASVRSKFGVIDVFTENMMSLSAVMSALAVGVASVLSWIIGMWHPRPILHDTAVGDNNDQLTAQSQCVPDKSSTRAFHHAGSLPPPSKQRTVLEEINDRITDLEQLERSLAERYGLDENFDSPKPGRFPRTMTSLDMTWVTWMNYISFGRIEREYYWESSPLRKIVLAQRARLDQLHACVIASGCVPVLSKGCRKEKDGEGDSGSQCAAVEVAL</sequence>